<reference evidence="3" key="2">
    <citation type="submission" date="2025-08" db="UniProtKB">
        <authorList>
            <consortium name="RefSeq"/>
        </authorList>
    </citation>
    <scope>IDENTIFICATION</scope>
    <source>
        <tissue evidence="3">Leaf</tissue>
    </source>
</reference>
<evidence type="ECO:0000313" key="3">
    <source>
        <dbReference type="RefSeq" id="XP_010494220.1"/>
    </source>
</evidence>
<feature type="coiled-coil region" evidence="1">
    <location>
        <begin position="88"/>
        <end position="115"/>
    </location>
</feature>
<dbReference type="RefSeq" id="XP_010494220.1">
    <property type="nucleotide sequence ID" value="XM_010495918.2"/>
</dbReference>
<proteinExistence type="predicted"/>
<evidence type="ECO:0000256" key="1">
    <source>
        <dbReference type="SAM" id="Coils"/>
    </source>
</evidence>
<dbReference type="GeneID" id="104771405"/>
<evidence type="ECO:0000313" key="2">
    <source>
        <dbReference type="Proteomes" id="UP000694864"/>
    </source>
</evidence>
<gene>
    <name evidence="3" type="primary">LOC104771405</name>
</gene>
<sequence>MDYEAYRSGRNSSTQSLSHGDEYCFVWHTTSSISVCSFFLHRYIEEKIKETPQTKGRIFGLGKVAKRLRSLSYSSTLYDRDPELIRALQEKDDRIEALEKMMEKENERSKQRDEELASFMAEMRSKFSDNSSS</sequence>
<keyword evidence="1" id="KW-0175">Coiled coil</keyword>
<protein>
    <submittedName>
        <fullName evidence="3">Uncharacterized protein LOC104771405 isoform X2</fullName>
    </submittedName>
</protein>
<name>A0ABM0Y1X2_CAMSA</name>
<keyword evidence="2" id="KW-1185">Reference proteome</keyword>
<accession>A0ABM0Y1X2</accession>
<reference evidence="2" key="1">
    <citation type="journal article" date="2014" name="Nat. Commun.">
        <title>The emerging biofuel crop Camelina sativa retains a highly undifferentiated hexaploid genome structure.</title>
        <authorList>
            <person name="Kagale S."/>
            <person name="Koh C."/>
            <person name="Nixon J."/>
            <person name="Bollina V."/>
            <person name="Clarke W.E."/>
            <person name="Tuteja R."/>
            <person name="Spillane C."/>
            <person name="Robinson S.J."/>
            <person name="Links M.G."/>
            <person name="Clarke C."/>
            <person name="Higgins E.E."/>
            <person name="Huebert T."/>
            <person name="Sharpe A.G."/>
            <person name="Parkin I.A."/>
        </authorList>
    </citation>
    <scope>NUCLEOTIDE SEQUENCE [LARGE SCALE GENOMIC DNA]</scope>
    <source>
        <strain evidence="2">cv. DH55</strain>
    </source>
</reference>
<dbReference type="Proteomes" id="UP000694864">
    <property type="component" value="Chromosome 20"/>
</dbReference>
<organism evidence="2 3">
    <name type="scientific">Camelina sativa</name>
    <name type="common">False flax</name>
    <name type="synonym">Myagrum sativum</name>
    <dbReference type="NCBI Taxonomy" id="90675"/>
    <lineage>
        <taxon>Eukaryota</taxon>
        <taxon>Viridiplantae</taxon>
        <taxon>Streptophyta</taxon>
        <taxon>Embryophyta</taxon>
        <taxon>Tracheophyta</taxon>
        <taxon>Spermatophyta</taxon>
        <taxon>Magnoliopsida</taxon>
        <taxon>eudicotyledons</taxon>
        <taxon>Gunneridae</taxon>
        <taxon>Pentapetalae</taxon>
        <taxon>rosids</taxon>
        <taxon>malvids</taxon>
        <taxon>Brassicales</taxon>
        <taxon>Brassicaceae</taxon>
        <taxon>Camelineae</taxon>
        <taxon>Camelina</taxon>
    </lineage>
</organism>